<sequence length="323" mass="36836">MKKRGYIYIVCIFIISIILLTLNYMFSNVESSSNILKNESNLLQAELSAESIINIVLSDEEELKKSCKEIYNGSKNKLVENINTYVLDDIEDLQVNLSLDNTYEENGFLLESKLQYRGIDASCYSKGTIVNPVYTLGVDVLNKNTLESKEIEKLIEEYSNINIDSFEKINVVDLDSGTYYLKKEELNFIVYSEIIEYDENGESFTVENILYKYPISKGVFLNQKEGILVVEDNLNLYGVFNLSEVYLSEDLNIKGLLALNGSVNNIENTKNIVVEGILVNLLGLSENNVVSNYNFKYLKNYSNYIPGFFDIIVRAIEKSKVEI</sequence>
<evidence type="ECO:0000256" key="1">
    <source>
        <dbReference type="SAM" id="Phobius"/>
    </source>
</evidence>
<proteinExistence type="predicted"/>
<feature type="transmembrane region" description="Helical" evidence="1">
    <location>
        <begin position="7"/>
        <end position="26"/>
    </location>
</feature>
<dbReference type="Proteomes" id="UP000184032">
    <property type="component" value="Unassembled WGS sequence"/>
</dbReference>
<organism evidence="2 3">
    <name type="scientific">Anaerosphaera aminiphila DSM 21120</name>
    <dbReference type="NCBI Taxonomy" id="1120995"/>
    <lineage>
        <taxon>Bacteria</taxon>
        <taxon>Bacillati</taxon>
        <taxon>Bacillota</taxon>
        <taxon>Tissierellia</taxon>
        <taxon>Tissierellales</taxon>
        <taxon>Peptoniphilaceae</taxon>
        <taxon>Anaerosphaera</taxon>
    </lineage>
</organism>
<dbReference type="AlphaFoldDB" id="A0A1M5PAM0"/>
<keyword evidence="1" id="KW-0812">Transmembrane</keyword>
<keyword evidence="1" id="KW-0472">Membrane</keyword>
<keyword evidence="3" id="KW-1185">Reference proteome</keyword>
<reference evidence="2 3" key="1">
    <citation type="submission" date="2016-11" db="EMBL/GenBank/DDBJ databases">
        <authorList>
            <person name="Jaros S."/>
            <person name="Januszkiewicz K."/>
            <person name="Wedrychowicz H."/>
        </authorList>
    </citation>
    <scope>NUCLEOTIDE SEQUENCE [LARGE SCALE GENOMIC DNA]</scope>
    <source>
        <strain evidence="2 3">DSM 21120</strain>
    </source>
</reference>
<evidence type="ECO:0000313" key="3">
    <source>
        <dbReference type="Proteomes" id="UP000184032"/>
    </source>
</evidence>
<evidence type="ECO:0000313" key="2">
    <source>
        <dbReference type="EMBL" id="SHG98489.1"/>
    </source>
</evidence>
<dbReference type="EMBL" id="FQXI01000001">
    <property type="protein sequence ID" value="SHG98489.1"/>
    <property type="molecule type" value="Genomic_DNA"/>
</dbReference>
<keyword evidence="1" id="KW-1133">Transmembrane helix</keyword>
<name>A0A1M5PAM0_9FIRM</name>
<dbReference type="STRING" id="1120995.SAMN02745245_00235"/>
<gene>
    <name evidence="2" type="ORF">SAMN02745245_00235</name>
</gene>
<accession>A0A1M5PAM0</accession>
<protein>
    <submittedName>
        <fullName evidence="2">Uncharacterized protein</fullName>
    </submittedName>
</protein>